<evidence type="ECO:0000313" key="2">
    <source>
        <dbReference type="Proteomes" id="UP000480178"/>
    </source>
</evidence>
<dbReference type="Proteomes" id="UP000480178">
    <property type="component" value="Chromosome"/>
</dbReference>
<dbReference type="PROSITE" id="PS51257">
    <property type="entry name" value="PROKAR_LIPOPROTEIN"/>
    <property type="match status" value="1"/>
</dbReference>
<protein>
    <recommendedName>
        <fullName evidence="3">Lipoprotein</fullName>
    </recommendedName>
</protein>
<reference evidence="1 2" key="1">
    <citation type="submission" date="2020-01" db="EMBL/GenBank/DDBJ databases">
        <authorList>
            <person name="Kim M.K."/>
        </authorList>
    </citation>
    <scope>NUCLEOTIDE SEQUENCE [LARGE SCALE GENOMIC DNA]</scope>
    <source>
        <strain evidence="1 2">172606-1</strain>
    </source>
</reference>
<name>A0A6C0GEA3_9BACT</name>
<dbReference type="RefSeq" id="WP_162442225.1">
    <property type="nucleotide sequence ID" value="NZ_CP048222.1"/>
</dbReference>
<keyword evidence="2" id="KW-1185">Reference proteome</keyword>
<proteinExistence type="predicted"/>
<accession>A0A6C0GEA3</accession>
<evidence type="ECO:0008006" key="3">
    <source>
        <dbReference type="Google" id="ProtNLM"/>
    </source>
</evidence>
<dbReference type="KEGG" id="rhoz:GXP67_05465"/>
<dbReference type="AlphaFoldDB" id="A0A6C0GEA3"/>
<organism evidence="1 2">
    <name type="scientific">Rhodocytophaga rosea</name>
    <dbReference type="NCBI Taxonomy" id="2704465"/>
    <lineage>
        <taxon>Bacteria</taxon>
        <taxon>Pseudomonadati</taxon>
        <taxon>Bacteroidota</taxon>
        <taxon>Cytophagia</taxon>
        <taxon>Cytophagales</taxon>
        <taxon>Rhodocytophagaceae</taxon>
        <taxon>Rhodocytophaga</taxon>
    </lineage>
</organism>
<evidence type="ECO:0000313" key="1">
    <source>
        <dbReference type="EMBL" id="QHT66154.1"/>
    </source>
</evidence>
<sequence length="156" mass="18077">MRSVFVLSSLLLILACNQERESPEKEVAVKVDFQIEDSVVLLNKNFRVILKGTSQQITCRVAQDTVFLPSQLQDTTYTLVFEYGKFSLKFNQVYATQLLADQRMHWRFGTDKKPFNLVNGAISYEDYVSGRYSLIEYFKFYPQEQGCGIQFVNNID</sequence>
<dbReference type="EMBL" id="CP048222">
    <property type="protein sequence ID" value="QHT66154.1"/>
    <property type="molecule type" value="Genomic_DNA"/>
</dbReference>
<gene>
    <name evidence="1" type="ORF">GXP67_05465</name>
</gene>